<evidence type="ECO:0000256" key="9">
    <source>
        <dbReference type="ARBA" id="ARBA00023239"/>
    </source>
</evidence>
<evidence type="ECO:0000256" key="2">
    <source>
        <dbReference type="ARBA" id="ARBA00004496"/>
    </source>
</evidence>
<dbReference type="GO" id="GO:0006094">
    <property type="term" value="P:gluconeogenesis"/>
    <property type="evidence" value="ECO:0007669"/>
    <property type="project" value="UniProtKB-KW"/>
</dbReference>
<dbReference type="AlphaFoldDB" id="A0AAD6DES3"/>
<dbReference type="Gene3D" id="3.40.50.1100">
    <property type="match status" value="2"/>
</dbReference>
<evidence type="ECO:0000256" key="5">
    <source>
        <dbReference type="ARBA" id="ARBA00012093"/>
    </source>
</evidence>
<feature type="domain" description="Tryptophan synthase beta chain-like PALP" evidence="11">
    <location>
        <begin position="37"/>
        <end position="316"/>
    </location>
</feature>
<dbReference type="InterPro" id="IPR036052">
    <property type="entry name" value="TrpB-like_PALP_sf"/>
</dbReference>
<dbReference type="GO" id="GO:0006565">
    <property type="term" value="P:L-serine catabolic process"/>
    <property type="evidence" value="ECO:0007669"/>
    <property type="project" value="TreeGrafter"/>
</dbReference>
<evidence type="ECO:0000256" key="8">
    <source>
        <dbReference type="ARBA" id="ARBA00022898"/>
    </source>
</evidence>
<comment type="similarity">
    <text evidence="4">Belongs to the serine/threonine dehydratase family.</text>
</comment>
<evidence type="ECO:0000256" key="7">
    <source>
        <dbReference type="ARBA" id="ARBA00022490"/>
    </source>
</evidence>
<evidence type="ECO:0000256" key="1">
    <source>
        <dbReference type="ARBA" id="ARBA00001933"/>
    </source>
</evidence>
<reference evidence="12 13" key="1">
    <citation type="journal article" date="2023" name="IMA Fungus">
        <title>Comparative genomic study of the Penicillium genus elucidates a diverse pangenome and 15 lateral gene transfer events.</title>
        <authorList>
            <person name="Petersen C."/>
            <person name="Sorensen T."/>
            <person name="Nielsen M.R."/>
            <person name="Sondergaard T.E."/>
            <person name="Sorensen J.L."/>
            <person name="Fitzpatrick D.A."/>
            <person name="Frisvad J.C."/>
            <person name="Nielsen K.L."/>
        </authorList>
    </citation>
    <scope>NUCLEOTIDE SEQUENCE [LARGE SCALE GENOMIC DNA]</scope>
    <source>
        <strain evidence="12 13">IBT 29057</strain>
    </source>
</reference>
<proteinExistence type="inferred from homology"/>
<dbReference type="GO" id="GO:0009097">
    <property type="term" value="P:isoleucine biosynthetic process"/>
    <property type="evidence" value="ECO:0007669"/>
    <property type="project" value="TreeGrafter"/>
</dbReference>
<dbReference type="Proteomes" id="UP001216150">
    <property type="component" value="Unassembled WGS sequence"/>
</dbReference>
<dbReference type="EMBL" id="JAQJAC010000008">
    <property type="protein sequence ID" value="KAJ5575466.1"/>
    <property type="molecule type" value="Genomic_DNA"/>
</dbReference>
<dbReference type="GO" id="GO:0004794">
    <property type="term" value="F:threonine deaminase activity"/>
    <property type="evidence" value="ECO:0007669"/>
    <property type="project" value="TreeGrafter"/>
</dbReference>
<protein>
    <recommendedName>
        <fullName evidence="5">L-serine ammonia-lyase</fullName>
        <ecNumber evidence="5">4.3.1.17</ecNumber>
    </recommendedName>
</protein>
<dbReference type="InterPro" id="IPR050147">
    <property type="entry name" value="Ser/Thr_Dehydratase"/>
</dbReference>
<sequence length="337" mass="35678">MSSPDIKKPWIETPLIESASFSKAAGCGVGNFIHSNLKSHPTKRPHFWISSGGNAGLAAVVASRDLNCKCSVVVPHSTKPFMITKLQEEGATEVIQHGASWFEADTHLREAYINNQDVNGEEVNVYVPPFDHPLVWEGASSMIDEIAKQLPPRQNSQGLESDAFPADCVIASVGGGGLFNGLVGGLEKCLKDSPRDSNVRVLAVETNGAHALSHSLNEGKLSSLDAITSQATSLGALRVSSRTFDLASKPPSGVEVKSIVCSDADAARGVVRLADEARLQVELACGVSVEVAVGKELRKAMPDLTPETRVVVVVCGGSNISSEIIAGYREKLAAGWQ</sequence>
<dbReference type="SUPFAM" id="SSF53686">
    <property type="entry name" value="Tryptophan synthase beta subunit-like PLP-dependent enzymes"/>
    <property type="match status" value="1"/>
</dbReference>
<evidence type="ECO:0000256" key="10">
    <source>
        <dbReference type="ARBA" id="ARBA00049406"/>
    </source>
</evidence>
<evidence type="ECO:0000256" key="3">
    <source>
        <dbReference type="ARBA" id="ARBA00004742"/>
    </source>
</evidence>
<evidence type="ECO:0000313" key="12">
    <source>
        <dbReference type="EMBL" id="KAJ5575466.1"/>
    </source>
</evidence>
<dbReference type="GO" id="GO:0005737">
    <property type="term" value="C:cytoplasm"/>
    <property type="evidence" value="ECO:0007669"/>
    <property type="project" value="UniProtKB-SubCell"/>
</dbReference>
<comment type="pathway">
    <text evidence="3">Carbohydrate biosynthesis; gluconeogenesis.</text>
</comment>
<evidence type="ECO:0000256" key="4">
    <source>
        <dbReference type="ARBA" id="ARBA00010869"/>
    </source>
</evidence>
<keyword evidence="7" id="KW-0963">Cytoplasm</keyword>
<organism evidence="12 13">
    <name type="scientific">Penicillium hetheringtonii</name>
    <dbReference type="NCBI Taxonomy" id="911720"/>
    <lineage>
        <taxon>Eukaryota</taxon>
        <taxon>Fungi</taxon>
        <taxon>Dikarya</taxon>
        <taxon>Ascomycota</taxon>
        <taxon>Pezizomycotina</taxon>
        <taxon>Eurotiomycetes</taxon>
        <taxon>Eurotiomycetidae</taxon>
        <taxon>Eurotiales</taxon>
        <taxon>Aspergillaceae</taxon>
        <taxon>Penicillium</taxon>
    </lineage>
</organism>
<dbReference type="GO" id="GO:0003941">
    <property type="term" value="F:L-serine ammonia-lyase activity"/>
    <property type="evidence" value="ECO:0007669"/>
    <property type="project" value="UniProtKB-EC"/>
</dbReference>
<keyword evidence="13" id="KW-1185">Reference proteome</keyword>
<gene>
    <name evidence="12" type="ORF">N7450_009365</name>
</gene>
<evidence type="ECO:0000256" key="6">
    <source>
        <dbReference type="ARBA" id="ARBA00022432"/>
    </source>
</evidence>
<dbReference type="FunFam" id="3.40.50.1100:FF:000040">
    <property type="entry name" value="L-serine dehydratase, putative"/>
    <property type="match status" value="1"/>
</dbReference>
<dbReference type="EC" id="4.3.1.17" evidence="5"/>
<dbReference type="PANTHER" id="PTHR48078:SF2">
    <property type="entry name" value="CATABOLIC L-SERINE_THREONINE DEHYDRATASE"/>
    <property type="match status" value="1"/>
</dbReference>
<accession>A0AAD6DES3</accession>
<dbReference type="Pfam" id="PF00291">
    <property type="entry name" value="PALP"/>
    <property type="match status" value="1"/>
</dbReference>
<keyword evidence="9" id="KW-0456">Lyase</keyword>
<dbReference type="PANTHER" id="PTHR48078">
    <property type="entry name" value="THREONINE DEHYDRATASE, MITOCHONDRIAL-RELATED"/>
    <property type="match status" value="1"/>
</dbReference>
<comment type="subcellular location">
    <subcellularLocation>
        <location evidence="2">Cytoplasm</location>
    </subcellularLocation>
</comment>
<dbReference type="InterPro" id="IPR001926">
    <property type="entry name" value="TrpB-like_PALP"/>
</dbReference>
<name>A0AAD6DES3_9EURO</name>
<keyword evidence="6" id="KW-0312">Gluconeogenesis</keyword>
<dbReference type="GO" id="GO:0006567">
    <property type="term" value="P:L-threonine catabolic process"/>
    <property type="evidence" value="ECO:0007669"/>
    <property type="project" value="TreeGrafter"/>
</dbReference>
<keyword evidence="8" id="KW-0663">Pyridoxal phosphate</keyword>
<evidence type="ECO:0000313" key="13">
    <source>
        <dbReference type="Proteomes" id="UP001216150"/>
    </source>
</evidence>
<comment type="caution">
    <text evidence="12">The sequence shown here is derived from an EMBL/GenBank/DDBJ whole genome shotgun (WGS) entry which is preliminary data.</text>
</comment>
<comment type="cofactor">
    <cofactor evidence="1">
        <name>pyridoxal 5'-phosphate</name>
        <dbReference type="ChEBI" id="CHEBI:597326"/>
    </cofactor>
</comment>
<evidence type="ECO:0000259" key="11">
    <source>
        <dbReference type="Pfam" id="PF00291"/>
    </source>
</evidence>
<comment type="catalytic activity">
    <reaction evidence="10">
        <text>L-serine = pyruvate + NH4(+)</text>
        <dbReference type="Rhea" id="RHEA:19169"/>
        <dbReference type="ChEBI" id="CHEBI:15361"/>
        <dbReference type="ChEBI" id="CHEBI:28938"/>
        <dbReference type="ChEBI" id="CHEBI:33384"/>
        <dbReference type="EC" id="4.3.1.17"/>
    </reaction>
</comment>